<accession>A0A0K1SAI6</accession>
<dbReference type="RefSeq" id="WP_284525933.1">
    <property type="nucleotide sequence ID" value="NZ_CP011339.1"/>
</dbReference>
<evidence type="ECO:0000313" key="2">
    <source>
        <dbReference type="Proteomes" id="UP000068167"/>
    </source>
</evidence>
<protein>
    <submittedName>
        <fullName evidence="1">Uncharacterized protein</fullName>
    </submittedName>
</protein>
<dbReference type="PATRIC" id="fig|1638788.3.peg.6412"/>
<reference evidence="1 2" key="1">
    <citation type="journal article" date="2016" name="Stand. Genomic Sci.">
        <title>Complete genome sequence and genomic characterization of Microcystis panniformis FACHB 1757 by third-generation sequencing.</title>
        <authorList>
            <person name="Zhang J.Y."/>
            <person name="Guan R."/>
            <person name="Zhang H.J."/>
            <person name="Li H."/>
            <person name="Xiao P."/>
            <person name="Yu G.L."/>
            <person name="Du L."/>
            <person name="Cao D.M."/>
            <person name="Zhu B.C."/>
            <person name="Li R.H."/>
            <person name="Lu Z.H."/>
        </authorList>
    </citation>
    <scope>NUCLEOTIDE SEQUENCE [LARGE SCALE GENOMIC DNA]</scope>
    <source>
        <strain evidence="1 2">FACHB-1757</strain>
    </source>
</reference>
<name>A0A0K1SAI6_9CHRO</name>
<gene>
    <name evidence="1" type="ORF">VL20_6387</name>
</gene>
<dbReference type="KEGG" id="mpk:VL20_6387"/>
<keyword evidence="2" id="KW-1185">Reference proteome</keyword>
<sequence>MKTENRIFSQVYSYLEQGSRFVDKRHLTVLSWMVTALLSSQSLNQARWEPFVQSRAEQANSYQRRWNRFCQNGRVAVEKIYIPLILKAIETWKEKGERLYLAIDTTLLWNQYCFVYTLHGYKLHFLLKDNNIV</sequence>
<dbReference type="EMBL" id="CP011339">
    <property type="protein sequence ID" value="AKV71127.1"/>
    <property type="molecule type" value="Genomic_DNA"/>
</dbReference>
<evidence type="ECO:0000313" key="1">
    <source>
        <dbReference type="EMBL" id="AKV71127.1"/>
    </source>
</evidence>
<dbReference type="AlphaFoldDB" id="A0A0K1SAI6"/>
<proteinExistence type="predicted"/>
<dbReference type="Proteomes" id="UP000068167">
    <property type="component" value="Chromosome"/>
</dbReference>
<organism evidence="1 2">
    <name type="scientific">Microcystis panniformis FACHB-1757</name>
    <dbReference type="NCBI Taxonomy" id="1638788"/>
    <lineage>
        <taxon>Bacteria</taxon>
        <taxon>Bacillati</taxon>
        <taxon>Cyanobacteriota</taxon>
        <taxon>Cyanophyceae</taxon>
        <taxon>Oscillatoriophycideae</taxon>
        <taxon>Chroococcales</taxon>
        <taxon>Microcystaceae</taxon>
        <taxon>Microcystis</taxon>
    </lineage>
</organism>